<evidence type="ECO:0000313" key="2">
    <source>
        <dbReference type="EMBL" id="HHM68453.1"/>
    </source>
</evidence>
<dbReference type="AlphaFoldDB" id="A0A7C5VKG4"/>
<feature type="transmembrane region" description="Helical" evidence="1">
    <location>
        <begin position="46"/>
        <end position="71"/>
    </location>
</feature>
<organism evidence="2">
    <name type="scientific">Thermus caliditerrae</name>
    <dbReference type="NCBI Taxonomy" id="1330700"/>
    <lineage>
        <taxon>Bacteria</taxon>
        <taxon>Thermotogati</taxon>
        <taxon>Deinococcota</taxon>
        <taxon>Deinococci</taxon>
        <taxon>Thermales</taxon>
        <taxon>Thermaceae</taxon>
        <taxon>Thermus</taxon>
    </lineage>
</organism>
<reference evidence="2" key="1">
    <citation type="journal article" date="2020" name="mSystems">
        <title>Genome- and Community-Level Interaction Insights into Carbon Utilization and Element Cycling Functions of Hydrothermarchaeota in Hydrothermal Sediment.</title>
        <authorList>
            <person name="Zhou Z."/>
            <person name="Liu Y."/>
            <person name="Xu W."/>
            <person name="Pan J."/>
            <person name="Luo Z.H."/>
            <person name="Li M."/>
        </authorList>
    </citation>
    <scope>NUCLEOTIDE SEQUENCE [LARGE SCALE GENOMIC DNA]</scope>
    <source>
        <strain evidence="2">SpSt-1071</strain>
    </source>
</reference>
<keyword evidence="1" id="KW-0472">Membrane</keyword>
<name>A0A7C5VKG4_9DEIN</name>
<keyword evidence="1" id="KW-1133">Transmembrane helix</keyword>
<protein>
    <submittedName>
        <fullName evidence="2">Uncharacterized protein</fullName>
    </submittedName>
</protein>
<dbReference type="EMBL" id="DRXE01000256">
    <property type="protein sequence ID" value="HHM68453.1"/>
    <property type="molecule type" value="Genomic_DNA"/>
</dbReference>
<gene>
    <name evidence="2" type="ORF">ENM28_07110</name>
</gene>
<sequence>MRKVRAELVKLVKAEELAKVDPVRVHPVEVVEVEVQKKAPSGLKDVLRTTALVLWTVSGFWLSLAILARLLGF</sequence>
<proteinExistence type="predicted"/>
<keyword evidence="1" id="KW-0812">Transmembrane</keyword>
<evidence type="ECO:0000256" key="1">
    <source>
        <dbReference type="SAM" id="Phobius"/>
    </source>
</evidence>
<comment type="caution">
    <text evidence="2">The sequence shown here is derived from an EMBL/GenBank/DDBJ whole genome shotgun (WGS) entry which is preliminary data.</text>
</comment>
<accession>A0A7C5VKG4</accession>